<protein>
    <submittedName>
        <fullName evidence="1">Uncharacterized protein</fullName>
    </submittedName>
</protein>
<dbReference type="AlphaFoldDB" id="A0AA36IHF8"/>
<gene>
    <name evidence="1" type="ORF">EVOR1521_LOCUS13600</name>
</gene>
<dbReference type="EMBL" id="CAUJNA010001535">
    <property type="protein sequence ID" value="CAJ1387542.1"/>
    <property type="molecule type" value="Genomic_DNA"/>
</dbReference>
<accession>A0AA36IHF8</accession>
<evidence type="ECO:0000313" key="2">
    <source>
        <dbReference type="Proteomes" id="UP001178507"/>
    </source>
</evidence>
<keyword evidence="2" id="KW-1185">Reference proteome</keyword>
<organism evidence="1 2">
    <name type="scientific">Effrenium voratum</name>
    <dbReference type="NCBI Taxonomy" id="2562239"/>
    <lineage>
        <taxon>Eukaryota</taxon>
        <taxon>Sar</taxon>
        <taxon>Alveolata</taxon>
        <taxon>Dinophyceae</taxon>
        <taxon>Suessiales</taxon>
        <taxon>Symbiodiniaceae</taxon>
        <taxon>Effrenium</taxon>
    </lineage>
</organism>
<reference evidence="1" key="1">
    <citation type="submission" date="2023-08" db="EMBL/GenBank/DDBJ databases">
        <authorList>
            <person name="Chen Y."/>
            <person name="Shah S."/>
            <person name="Dougan E. K."/>
            <person name="Thang M."/>
            <person name="Chan C."/>
        </authorList>
    </citation>
    <scope>NUCLEOTIDE SEQUENCE</scope>
</reference>
<comment type="caution">
    <text evidence="1">The sequence shown here is derived from an EMBL/GenBank/DDBJ whole genome shotgun (WGS) entry which is preliminary data.</text>
</comment>
<name>A0AA36IHF8_9DINO</name>
<sequence length="118" mass="12657">MWGLAQLVFRGTASTGAAWILVPLRAAEFDSQHTGNLLWALASLSWRGRPALTATYVEALSKLPESKAQEAANRARAMTSSSELEDALRGAALQSVLHSSPSLQPFCDCLDAVFQPEA</sequence>
<proteinExistence type="predicted"/>
<dbReference type="Proteomes" id="UP001178507">
    <property type="component" value="Unassembled WGS sequence"/>
</dbReference>
<evidence type="ECO:0000313" key="1">
    <source>
        <dbReference type="EMBL" id="CAJ1387542.1"/>
    </source>
</evidence>